<dbReference type="EMBL" id="QVFU01000015">
    <property type="protein sequence ID" value="RFS45570.1"/>
    <property type="molecule type" value="Genomic_DNA"/>
</dbReference>
<protein>
    <submittedName>
        <fullName evidence="2">Uncharacterized protein</fullName>
    </submittedName>
</protein>
<proteinExistence type="predicted"/>
<dbReference type="Gene3D" id="3.90.176.10">
    <property type="entry name" value="Toxin ADP-ribosyltransferase, Chain A, domain 1"/>
    <property type="match status" value="1"/>
</dbReference>
<evidence type="ECO:0000256" key="1">
    <source>
        <dbReference type="SAM" id="MobiDB-lite"/>
    </source>
</evidence>
<keyword evidence="3" id="KW-1185">Reference proteome</keyword>
<gene>
    <name evidence="2" type="ORF">D0Q02_15835</name>
</gene>
<dbReference type="Proteomes" id="UP000262621">
    <property type="component" value="Unassembled WGS sequence"/>
</dbReference>
<name>A0A372FYK3_9ACTN</name>
<dbReference type="AlphaFoldDB" id="A0A372FYK3"/>
<sequence>MVREFTAGLLVTTERGPTRLPLPPSLDHHDLVVASAGPLPNPVVAAVARLARSLPVDTQRRLRLVVAAGTDPRPLVDLAGALRLPVVRLPVPQTVPEPPRPAQPLDAGATVPRPTVASEALIAAAPPPVTATGGMYEAPAVPASPANRPPAGAFTVGADGRVRLVAGAAVPTATQGGRPVQEPPHAVAARAGTGGPAPARPVRRPGPPVSGISATVPVMPAAPAATATPGTAPPVESVPILARDAAEVTVQTPRAPAPSTRARSVRVEGAGAGRWCEHTSSADHRRQFRASLGWRYDAAAQYVTRLLSDRPVLRSTDDGVAADLAAVRHVVNSHDDELLRRLSVAAPSSGDLPLVSCLVSGLRRLPTLVGPVIRGGPPDPRSPLTDQIGVELVEPGPLLAIADLSRPLPGGVEILIWSRSARQLQGLADPNAATAVMFLPGTTLRVVGRNTSDEVTQILMTEVPPGWDVLPRPAQDSRITERLSDLAASRVATRSPSARPDLGWSTSWLDRVPGAPFASAPGGTS</sequence>
<evidence type="ECO:0000313" key="2">
    <source>
        <dbReference type="EMBL" id="RFS45570.1"/>
    </source>
</evidence>
<evidence type="ECO:0000313" key="3">
    <source>
        <dbReference type="Proteomes" id="UP000262621"/>
    </source>
</evidence>
<reference evidence="2 3" key="1">
    <citation type="submission" date="2018-08" db="EMBL/GenBank/DDBJ databases">
        <title>Verrucosispora craniellae sp. nov., isolated from a marine sponge in the South China Sea.</title>
        <authorList>
            <person name="Li L."/>
            <person name="Lin H.W."/>
        </authorList>
    </citation>
    <scope>NUCLEOTIDE SEQUENCE [LARGE SCALE GENOMIC DNA]</scope>
    <source>
        <strain evidence="2 3">LHW63014</strain>
    </source>
</reference>
<organism evidence="2 3">
    <name type="scientific">Micromonospora craniellae</name>
    <dbReference type="NCBI Taxonomy" id="2294034"/>
    <lineage>
        <taxon>Bacteria</taxon>
        <taxon>Bacillati</taxon>
        <taxon>Actinomycetota</taxon>
        <taxon>Actinomycetes</taxon>
        <taxon>Micromonosporales</taxon>
        <taxon>Micromonosporaceae</taxon>
        <taxon>Micromonospora</taxon>
    </lineage>
</organism>
<feature type="region of interest" description="Disordered" evidence="1">
    <location>
        <begin position="490"/>
        <end position="525"/>
    </location>
</feature>
<feature type="region of interest" description="Disordered" evidence="1">
    <location>
        <begin position="173"/>
        <end position="214"/>
    </location>
</feature>
<comment type="caution">
    <text evidence="2">The sequence shown here is derived from an EMBL/GenBank/DDBJ whole genome shotgun (WGS) entry which is preliminary data.</text>
</comment>
<accession>A0A372FYK3</accession>